<dbReference type="Proteomes" id="UP000198838">
    <property type="component" value="Unassembled WGS sequence"/>
</dbReference>
<dbReference type="Gene3D" id="3.40.50.720">
    <property type="entry name" value="NAD(P)-binding Rossmann-like Domain"/>
    <property type="match status" value="1"/>
</dbReference>
<proteinExistence type="predicted"/>
<name>A0A1I0UXF2_9FIRM</name>
<dbReference type="GO" id="GO:0016646">
    <property type="term" value="F:oxidoreductase activity, acting on the CH-NH group of donors, NAD or NADP as acceptor"/>
    <property type="evidence" value="ECO:0007669"/>
    <property type="project" value="TreeGrafter"/>
</dbReference>
<dbReference type="InterPro" id="IPR051606">
    <property type="entry name" value="Polyketide_Oxido-like"/>
</dbReference>
<protein>
    <submittedName>
        <fullName evidence="1">Uncharacterized protein</fullName>
    </submittedName>
</protein>
<sequence length="211" mass="23990">MKAIAVLAANGKVAKRIITEAVNRGHFVIGYGIQKKNYTDARIYIQKTILEMTPKDMEGFAVVVDCYGPQNPRSITRHREIINHLCDILAGTDTRLIIMGGAGLLYYNKATGKMLADVPNYPEHKKYITKQMAAALEDLKQRTDVNWLFINPAIKFMVEGERTGKYILAGDEIRLNSKRESIISYKDYAVAMVDEIERCRFNRVMISVLRE</sequence>
<organism evidence="1 2">
    <name type="scientific">Acetitomaculum ruminis DSM 5522</name>
    <dbReference type="NCBI Taxonomy" id="1120918"/>
    <lineage>
        <taxon>Bacteria</taxon>
        <taxon>Bacillati</taxon>
        <taxon>Bacillota</taxon>
        <taxon>Clostridia</taxon>
        <taxon>Lachnospirales</taxon>
        <taxon>Lachnospiraceae</taxon>
        <taxon>Acetitomaculum</taxon>
    </lineage>
</organism>
<dbReference type="EMBL" id="FOJY01000001">
    <property type="protein sequence ID" value="SFA68711.1"/>
    <property type="molecule type" value="Genomic_DNA"/>
</dbReference>
<dbReference type="AlphaFoldDB" id="A0A1I0UXF2"/>
<reference evidence="1 2" key="1">
    <citation type="submission" date="2016-10" db="EMBL/GenBank/DDBJ databases">
        <authorList>
            <person name="de Groot N.N."/>
        </authorList>
    </citation>
    <scope>NUCLEOTIDE SEQUENCE [LARGE SCALE GENOMIC DNA]</scope>
    <source>
        <strain evidence="1 2">DSM 5522</strain>
    </source>
</reference>
<dbReference type="OrthoDB" id="9785372at2"/>
<dbReference type="STRING" id="1120918.SAMN05216249_10113"/>
<dbReference type="InterPro" id="IPR036291">
    <property type="entry name" value="NAD(P)-bd_dom_sf"/>
</dbReference>
<dbReference type="PANTHER" id="PTHR43355:SF2">
    <property type="entry name" value="FLAVIN REDUCTASE (NADPH)"/>
    <property type="match status" value="1"/>
</dbReference>
<dbReference type="SUPFAM" id="SSF51735">
    <property type="entry name" value="NAD(P)-binding Rossmann-fold domains"/>
    <property type="match status" value="1"/>
</dbReference>
<keyword evidence="2" id="KW-1185">Reference proteome</keyword>
<accession>A0A1I0UXF2</accession>
<evidence type="ECO:0000313" key="1">
    <source>
        <dbReference type="EMBL" id="SFA68711.1"/>
    </source>
</evidence>
<evidence type="ECO:0000313" key="2">
    <source>
        <dbReference type="Proteomes" id="UP000198838"/>
    </source>
</evidence>
<dbReference type="RefSeq" id="WP_092869744.1">
    <property type="nucleotide sequence ID" value="NZ_FOJY01000001.1"/>
</dbReference>
<gene>
    <name evidence="1" type="ORF">SAMN05216249_10113</name>
</gene>
<dbReference type="PANTHER" id="PTHR43355">
    <property type="entry name" value="FLAVIN REDUCTASE (NADPH)"/>
    <property type="match status" value="1"/>
</dbReference>